<proteinExistence type="predicted"/>
<dbReference type="Proteomes" id="UP000240608">
    <property type="component" value="Unassembled WGS sequence"/>
</dbReference>
<gene>
    <name evidence="2" type="ORF">C9994_03295</name>
</gene>
<evidence type="ECO:0000259" key="1">
    <source>
        <dbReference type="Pfam" id="PF09511"/>
    </source>
</evidence>
<dbReference type="Pfam" id="PF09511">
    <property type="entry name" value="RNA_lig_T4_1"/>
    <property type="match status" value="1"/>
</dbReference>
<dbReference type="EMBL" id="PYVU01000017">
    <property type="protein sequence ID" value="PTB97322.1"/>
    <property type="molecule type" value="Genomic_DNA"/>
</dbReference>
<name>A0A2T4DU38_9BACT</name>
<organism evidence="2 3">
    <name type="scientific">Marivirga lumbricoides</name>
    <dbReference type="NCBI Taxonomy" id="1046115"/>
    <lineage>
        <taxon>Bacteria</taxon>
        <taxon>Pseudomonadati</taxon>
        <taxon>Bacteroidota</taxon>
        <taxon>Cytophagia</taxon>
        <taxon>Cytophagales</taxon>
        <taxon>Marivirgaceae</taxon>
        <taxon>Marivirga</taxon>
    </lineage>
</organism>
<feature type="domain" description="T4 RNA ligase 1-like N-terminal" evidence="1">
    <location>
        <begin position="48"/>
        <end position="225"/>
    </location>
</feature>
<accession>A0A2T4DU38</accession>
<sequence>MKLNLSLMDQMIQKDYVKVQKHPSEELYIYNYSAKAQYDRVWNDCTLNCRGLILNQSRDVIARPFPKFFNLGEHEDQHIPNEVFEVYEKMDGSLGISYWIGDEPFIATRGSFNSHQSITANQLLRTKYIDALDKLNPENTYLFEIIYPENRIVVDYGNDEMLVLLAVINTQTGEEQELLDIGFPIVEKYDGINDIGALKSMEAENKEGFVIRFQSGYRLKVKFEEYQRIHRIVTNVSSISIWEYLRDEKDWGDILERVPDEFYQWVKNTRQQLLDQYQSILNQAKKDYKVLETRKETALYFQTCRYPAVMFNLLTGKPVDKTIWKMIRPKFEKPFMNTEEI</sequence>
<dbReference type="InterPro" id="IPR019039">
    <property type="entry name" value="T4-Rnl1-like_N"/>
</dbReference>
<dbReference type="AlphaFoldDB" id="A0A2T4DU38"/>
<comment type="caution">
    <text evidence="2">The sequence shown here is derived from an EMBL/GenBank/DDBJ whole genome shotgun (WGS) entry which is preliminary data.</text>
</comment>
<evidence type="ECO:0000313" key="2">
    <source>
        <dbReference type="EMBL" id="PTB97322.1"/>
    </source>
</evidence>
<protein>
    <recommendedName>
        <fullName evidence="1">T4 RNA ligase 1-like N-terminal domain-containing protein</fullName>
    </recommendedName>
</protein>
<evidence type="ECO:0000313" key="3">
    <source>
        <dbReference type="Proteomes" id="UP000240608"/>
    </source>
</evidence>
<reference evidence="2 3" key="1">
    <citation type="submission" date="2018-03" db="EMBL/GenBank/DDBJ databases">
        <title>Cross-interface Injection: A General Nanoliter Liquid Handling Method Applied to Single Cells Genome Amplification Automated Nanoliter Liquid Handling Applied to Single Cell Multiple Displacement Amplification.</title>
        <authorList>
            <person name="Yun J."/>
            <person name="Xu P."/>
            <person name="Xu J."/>
            <person name="Dai X."/>
            <person name="Wang Y."/>
            <person name="Zheng X."/>
            <person name="Cao C."/>
            <person name="Yi Q."/>
            <person name="Zhu Y."/>
            <person name="Wang L."/>
            <person name="Dong Z."/>
            <person name="Huang Y."/>
            <person name="Huang L."/>
            <person name="Du W."/>
        </authorList>
    </citation>
    <scope>NUCLEOTIDE SEQUENCE [LARGE SCALE GENOMIC DNA]</scope>
    <source>
        <strain evidence="2 3">Z-D1-2</strain>
    </source>
</reference>